<comment type="caution">
    <text evidence="4">The sequence shown here is derived from an EMBL/GenBank/DDBJ whole genome shotgun (WGS) entry which is preliminary data.</text>
</comment>
<protein>
    <submittedName>
        <fullName evidence="4">Acyltransferase</fullName>
    </submittedName>
</protein>
<feature type="transmembrane region" description="Helical" evidence="2">
    <location>
        <begin position="318"/>
        <end position="336"/>
    </location>
</feature>
<evidence type="ECO:0000256" key="1">
    <source>
        <dbReference type="SAM" id="MobiDB-lite"/>
    </source>
</evidence>
<dbReference type="Proteomes" id="UP001501175">
    <property type="component" value="Unassembled WGS sequence"/>
</dbReference>
<feature type="region of interest" description="Disordered" evidence="1">
    <location>
        <begin position="390"/>
        <end position="412"/>
    </location>
</feature>
<feature type="transmembrane region" description="Helical" evidence="2">
    <location>
        <begin position="185"/>
        <end position="205"/>
    </location>
</feature>
<evidence type="ECO:0000313" key="5">
    <source>
        <dbReference type="Proteomes" id="UP001501175"/>
    </source>
</evidence>
<dbReference type="EMBL" id="BAABHD010000080">
    <property type="protein sequence ID" value="GAA4465784.1"/>
    <property type="molecule type" value="Genomic_DNA"/>
</dbReference>
<proteinExistence type="predicted"/>
<keyword evidence="2" id="KW-1133">Transmembrane helix</keyword>
<dbReference type="PANTHER" id="PTHR23028:SF53">
    <property type="entry name" value="ACYL_TRANSF_3 DOMAIN-CONTAINING PROTEIN"/>
    <property type="match status" value="1"/>
</dbReference>
<feature type="transmembrane region" description="Helical" evidence="2">
    <location>
        <begin position="100"/>
        <end position="117"/>
    </location>
</feature>
<keyword evidence="2" id="KW-0472">Membrane</keyword>
<dbReference type="GO" id="GO:0016746">
    <property type="term" value="F:acyltransferase activity"/>
    <property type="evidence" value="ECO:0007669"/>
    <property type="project" value="UniProtKB-KW"/>
</dbReference>
<evidence type="ECO:0000313" key="4">
    <source>
        <dbReference type="EMBL" id="GAA4465784.1"/>
    </source>
</evidence>
<keyword evidence="2" id="KW-0812">Transmembrane</keyword>
<feature type="transmembrane region" description="Helical" evidence="2">
    <location>
        <begin position="253"/>
        <end position="274"/>
    </location>
</feature>
<sequence>MFRKLFSLDADLTQRVFGLDLLRAIAILIVVEAHSTMAFGSYFEPSFFRFFIPNGVELFFVLSGFLIGGILIRLFEKHQQINGSIILNFWTRRWFRTLPNYYFVLGGIVIISLLRAWRSGLQHTLPPKETLGRYFFFLQNFNQPMPGFFGESWSLAIEEWSYLVLPVLLFLCYRLLPASWPRQRIVLTTILLVILGTNLYRFIIARQVPIAEGEINIYWMVLTRLDAIAYGVLVAYLRHYYPAFWRDRVRQRWLLGLGIICTLLVTFTASPYVLGYYFNWGIYPDYVFYKRTFCFPLTGLSMGMLLPYLDNWRQSRGWFAKGVTHISLISYSMYLLNLTPIMGLVIERIATTSLTVGWLKVGLFWLLVISLSTLLFKYFEKPATELRDRLTPKEPVSTPGGVAADIPASKAA</sequence>
<dbReference type="RefSeq" id="WP_345247621.1">
    <property type="nucleotide sequence ID" value="NZ_BAABHD010000080.1"/>
</dbReference>
<dbReference type="Pfam" id="PF01757">
    <property type="entry name" value="Acyl_transf_3"/>
    <property type="match status" value="1"/>
</dbReference>
<organism evidence="4 5">
    <name type="scientific">Nibrella saemangeumensis</name>
    <dbReference type="NCBI Taxonomy" id="1084526"/>
    <lineage>
        <taxon>Bacteria</taxon>
        <taxon>Pseudomonadati</taxon>
        <taxon>Bacteroidota</taxon>
        <taxon>Cytophagia</taxon>
        <taxon>Cytophagales</taxon>
        <taxon>Spirosomataceae</taxon>
        <taxon>Nibrella</taxon>
    </lineage>
</organism>
<dbReference type="InterPro" id="IPR002656">
    <property type="entry name" value="Acyl_transf_3_dom"/>
</dbReference>
<feature type="transmembrane region" description="Helical" evidence="2">
    <location>
        <begin position="356"/>
        <end position="379"/>
    </location>
</feature>
<feature type="domain" description="Acyltransferase 3" evidence="3">
    <location>
        <begin position="18"/>
        <end position="374"/>
    </location>
</feature>
<keyword evidence="4" id="KW-0808">Transferase</keyword>
<reference evidence="5" key="1">
    <citation type="journal article" date="2019" name="Int. J. Syst. Evol. Microbiol.">
        <title>The Global Catalogue of Microorganisms (GCM) 10K type strain sequencing project: providing services to taxonomists for standard genome sequencing and annotation.</title>
        <authorList>
            <consortium name="The Broad Institute Genomics Platform"/>
            <consortium name="The Broad Institute Genome Sequencing Center for Infectious Disease"/>
            <person name="Wu L."/>
            <person name="Ma J."/>
        </authorList>
    </citation>
    <scope>NUCLEOTIDE SEQUENCE [LARGE SCALE GENOMIC DNA]</scope>
    <source>
        <strain evidence="5">JCM 17927</strain>
    </source>
</reference>
<feature type="transmembrane region" description="Helical" evidence="2">
    <location>
        <begin position="160"/>
        <end position="176"/>
    </location>
</feature>
<feature type="transmembrane region" description="Helical" evidence="2">
    <location>
        <begin position="217"/>
        <end position="241"/>
    </location>
</feature>
<feature type="transmembrane region" description="Helical" evidence="2">
    <location>
        <begin position="55"/>
        <end position="75"/>
    </location>
</feature>
<keyword evidence="5" id="KW-1185">Reference proteome</keyword>
<feature type="transmembrane region" description="Helical" evidence="2">
    <location>
        <begin position="21"/>
        <end position="43"/>
    </location>
</feature>
<gene>
    <name evidence="4" type="ORF">GCM10023189_46890</name>
</gene>
<evidence type="ECO:0000259" key="3">
    <source>
        <dbReference type="Pfam" id="PF01757"/>
    </source>
</evidence>
<accession>A0ABP8NHZ8</accession>
<name>A0ABP8NHZ8_9BACT</name>
<dbReference type="PANTHER" id="PTHR23028">
    <property type="entry name" value="ACETYLTRANSFERASE"/>
    <property type="match status" value="1"/>
</dbReference>
<feature type="transmembrane region" description="Helical" evidence="2">
    <location>
        <begin position="286"/>
        <end position="306"/>
    </location>
</feature>
<dbReference type="InterPro" id="IPR050879">
    <property type="entry name" value="Acyltransferase_3"/>
</dbReference>
<evidence type="ECO:0000256" key="2">
    <source>
        <dbReference type="SAM" id="Phobius"/>
    </source>
</evidence>
<keyword evidence="4" id="KW-0012">Acyltransferase</keyword>